<proteinExistence type="predicted"/>
<dbReference type="SUPFAM" id="SSF74877">
    <property type="entry name" value="Major surface antigen p30, SAG1"/>
    <property type="match status" value="1"/>
</dbReference>
<dbReference type="InterPro" id="IPR036755">
    <property type="entry name" value="SRS_dom_sf"/>
</dbReference>
<name>D6MUY2_SARFA</name>
<feature type="domain" description="SRS" evidence="2">
    <location>
        <begin position="48"/>
        <end position="144"/>
    </location>
</feature>
<dbReference type="PROSITE" id="PS51257">
    <property type="entry name" value="PROKAR_LIPOPROTEIN"/>
    <property type="match status" value="1"/>
</dbReference>
<evidence type="ECO:0000256" key="1">
    <source>
        <dbReference type="SAM" id="SignalP"/>
    </source>
</evidence>
<dbReference type="GO" id="GO:0016020">
    <property type="term" value="C:membrane"/>
    <property type="evidence" value="ECO:0007669"/>
    <property type="project" value="InterPro"/>
</dbReference>
<dbReference type="InterPro" id="IPR007226">
    <property type="entry name" value="SRS_dom"/>
</dbReference>
<keyword evidence="1" id="KW-0732">Signal</keyword>
<evidence type="ECO:0000313" key="3">
    <source>
        <dbReference type="EMBL" id="ADG26776.1"/>
    </source>
</evidence>
<evidence type="ECO:0000259" key="2">
    <source>
        <dbReference type="Pfam" id="PF04092"/>
    </source>
</evidence>
<protein>
    <submittedName>
        <fullName evidence="3">Surface antigen 2</fullName>
    </submittedName>
</protein>
<feature type="signal peptide" evidence="1">
    <location>
        <begin position="1"/>
        <end position="28"/>
    </location>
</feature>
<gene>
    <name evidence="3" type="primary">SAG2</name>
</gene>
<dbReference type="Pfam" id="PF04092">
    <property type="entry name" value="SAG"/>
    <property type="match status" value="1"/>
</dbReference>
<accession>D6MUY2</accession>
<reference evidence="3" key="1">
    <citation type="journal article" date="2010" name="Vet. Parasitol.">
        <title>Limited genetic diversity among Sarcocystis neurona strains infecting southern sea otters precludes distinction between marine and terrestrial isolates.</title>
        <authorList>
            <person name="Wendte J.M."/>
            <person name="Miller M.A."/>
            <person name="Nandra A.K."/>
            <person name="Peat S.M."/>
            <person name="Crosbie P.R."/>
            <person name="Conrad P.A."/>
            <person name="Grigg M.E."/>
        </authorList>
    </citation>
    <scope>NUCLEOTIDE SEQUENCE</scope>
    <source>
        <strain evidence="3">North American</strain>
    </source>
</reference>
<dbReference type="AlphaFoldDB" id="D6MUY2"/>
<feature type="chain" id="PRO_5003087024" evidence="1">
    <location>
        <begin position="29"/>
        <end position="168"/>
    </location>
</feature>
<dbReference type="Gene3D" id="2.60.40.1320">
    <property type="entry name" value="SRS domain"/>
    <property type="match status" value="1"/>
</dbReference>
<dbReference type="EMBL" id="GQ851953">
    <property type="protein sequence ID" value="ADG26776.1"/>
    <property type="molecule type" value="Genomic_DNA"/>
</dbReference>
<sequence length="168" mass="16744">MKTPRCILACAAGIAAVIICSSFSIASAQVATIACTQAGATPVSLGPGQSFVLNCQAPFTTATPANFHTHACAGTGANCQTPETYAKLFSKASNHVWVSPADSTSTSHTWTAPAANQLSGKTVFSVGCTSTGDPAGICAVDVTVSSSVKTVASGVLLAMCSLASLTVL</sequence>
<organism evidence="3">
    <name type="scientific">Sarcocystis falcatula</name>
    <dbReference type="NCBI Taxonomy" id="32593"/>
    <lineage>
        <taxon>Eukaryota</taxon>
        <taxon>Sar</taxon>
        <taxon>Alveolata</taxon>
        <taxon>Apicomplexa</taxon>
        <taxon>Conoidasida</taxon>
        <taxon>Coccidia</taxon>
        <taxon>Eucoccidiorida</taxon>
        <taxon>Eimeriorina</taxon>
        <taxon>Sarcocystidae</taxon>
        <taxon>Sarcocystis</taxon>
    </lineage>
</organism>